<dbReference type="EMBL" id="JAKNHJ010000001">
    <property type="protein sequence ID" value="MCG4616894.1"/>
    <property type="molecule type" value="Genomic_DNA"/>
</dbReference>
<reference evidence="1" key="1">
    <citation type="submission" date="2022-01" db="EMBL/GenBank/DDBJ databases">
        <title>Collection of gut derived symbiotic bacterial strains cultured from healthy donors.</title>
        <authorList>
            <person name="Lin H."/>
            <person name="Kohout C."/>
            <person name="Waligurski E."/>
            <person name="Pamer E.G."/>
        </authorList>
    </citation>
    <scope>NUCLEOTIDE SEQUENCE</scope>
    <source>
        <strain evidence="1">DFI.7.46</strain>
    </source>
</reference>
<gene>
    <name evidence="1" type="ORF">L0M99_00080</name>
</gene>
<evidence type="ECO:0000313" key="1">
    <source>
        <dbReference type="EMBL" id="MCG4616894.1"/>
    </source>
</evidence>
<evidence type="ECO:0008006" key="3">
    <source>
        <dbReference type="Google" id="ProtNLM"/>
    </source>
</evidence>
<proteinExistence type="predicted"/>
<protein>
    <recommendedName>
        <fullName evidence="3">Di-and tripeptidase</fullName>
    </recommendedName>
</protein>
<accession>A0AAJ1BA20</accession>
<evidence type="ECO:0000313" key="2">
    <source>
        <dbReference type="Proteomes" id="UP001200537"/>
    </source>
</evidence>
<sequence>MFDFKTPQFFRSENRASQKQLAAALRESVTKVRHASSFGEVVDAVLDIPGEHVDHKLLQLAKANPQADAGDLEKILTKQYIKRTAYASSAVGAGAALPGGGTGVALGLTAGELAAYAVQTTIYILGVSRLHGVRPADREQRRALVLSSLLGEEGAAIVSDQLGLSTLAWARTSLKNLSSPTLGQVNKALMKYASKKLYRRTAGRIAGRLIPFGIGAGVGYLSGKAVARRTAEGLKAALGPVRDISAQDLMVELAPVIDLTSDPATSSSEKIDFFAD</sequence>
<dbReference type="Proteomes" id="UP001200537">
    <property type="component" value="Unassembled WGS sequence"/>
</dbReference>
<comment type="caution">
    <text evidence="1">The sequence shown here is derived from an EMBL/GenBank/DDBJ whole genome shotgun (WGS) entry which is preliminary data.</text>
</comment>
<dbReference type="RefSeq" id="WP_024058474.1">
    <property type="nucleotide sequence ID" value="NZ_JAGZVZ010000003.1"/>
</dbReference>
<name>A0AAJ1BA20_9ACTO</name>
<dbReference type="AlphaFoldDB" id="A0AAJ1BA20"/>
<organism evidence="1 2">
    <name type="scientific">Varibaculum cambriense</name>
    <dbReference type="NCBI Taxonomy" id="184870"/>
    <lineage>
        <taxon>Bacteria</taxon>
        <taxon>Bacillati</taxon>
        <taxon>Actinomycetota</taxon>
        <taxon>Actinomycetes</taxon>
        <taxon>Actinomycetales</taxon>
        <taxon>Actinomycetaceae</taxon>
        <taxon>Varibaculum</taxon>
    </lineage>
</organism>